<dbReference type="Gene3D" id="1.25.40.10">
    <property type="entry name" value="Tetratricopeptide repeat domain"/>
    <property type="match status" value="1"/>
</dbReference>
<evidence type="ECO:0000256" key="6">
    <source>
        <dbReference type="ARBA" id="ARBA00023136"/>
    </source>
</evidence>
<dbReference type="Pfam" id="PF01694">
    <property type="entry name" value="Rhomboid"/>
    <property type="match status" value="1"/>
</dbReference>
<feature type="repeat" description="TPR" evidence="7">
    <location>
        <begin position="350"/>
        <end position="383"/>
    </location>
</feature>
<gene>
    <name evidence="10" type="ORF">NDM98_21840</name>
</gene>
<accession>A0ABT0XPH0</accession>
<dbReference type="InterPro" id="IPR050925">
    <property type="entry name" value="Rhomboid_protease_S54"/>
</dbReference>
<keyword evidence="4 10" id="KW-0378">Hydrolase</keyword>
<dbReference type="RefSeq" id="WP_251611598.1">
    <property type="nucleotide sequence ID" value="NZ_JAMQJY010000006.1"/>
</dbReference>
<feature type="repeat" description="TPR" evidence="7">
    <location>
        <begin position="384"/>
        <end position="417"/>
    </location>
</feature>
<dbReference type="GO" id="GO:0008233">
    <property type="term" value="F:peptidase activity"/>
    <property type="evidence" value="ECO:0007669"/>
    <property type="project" value="UniProtKB-KW"/>
</dbReference>
<dbReference type="InterPro" id="IPR022764">
    <property type="entry name" value="Peptidase_S54_rhomboid_dom"/>
</dbReference>
<keyword evidence="11" id="KW-1185">Reference proteome</keyword>
<comment type="subcellular location">
    <subcellularLocation>
        <location evidence="1">Membrane</location>
        <topology evidence="1">Multi-pass membrane protein</topology>
    </subcellularLocation>
</comment>
<organism evidence="10 11">
    <name type="scientific">Alkalicoccobacillus plakortidis</name>
    <dbReference type="NCBI Taxonomy" id="444060"/>
    <lineage>
        <taxon>Bacteria</taxon>
        <taxon>Bacillati</taxon>
        <taxon>Bacillota</taxon>
        <taxon>Bacilli</taxon>
        <taxon>Bacillales</taxon>
        <taxon>Bacillaceae</taxon>
        <taxon>Alkalicoccobacillus</taxon>
    </lineage>
</organism>
<feature type="transmembrane region" description="Helical" evidence="8">
    <location>
        <begin position="262"/>
        <end position="279"/>
    </location>
</feature>
<evidence type="ECO:0000256" key="5">
    <source>
        <dbReference type="ARBA" id="ARBA00022989"/>
    </source>
</evidence>
<keyword evidence="5 8" id="KW-1133">Transmembrane helix</keyword>
<keyword evidence="10" id="KW-0645">Protease</keyword>
<dbReference type="PROSITE" id="PS50005">
    <property type="entry name" value="TPR"/>
    <property type="match status" value="2"/>
</dbReference>
<evidence type="ECO:0000256" key="3">
    <source>
        <dbReference type="ARBA" id="ARBA00022692"/>
    </source>
</evidence>
<dbReference type="Pfam" id="PF14559">
    <property type="entry name" value="TPR_19"/>
    <property type="match status" value="1"/>
</dbReference>
<reference evidence="10" key="1">
    <citation type="submission" date="2022-06" db="EMBL/GenBank/DDBJ databases">
        <title>Alkalicoccobacillus porphyridii sp. nov., isolated from a marine red alga, Porphyridium purpureum and reclassification of Shouchella plakortidis and Shouchella gibsonii as Alkalicoccobacillus plakortidis comb. nov. and Alkalicoccobacillus gibsonii comb. nov.</title>
        <authorList>
            <person name="Kim K.H."/>
            <person name="Lee J.K."/>
            <person name="Han D.M."/>
            <person name="Baek J.H."/>
            <person name="Jeon C.O."/>
        </authorList>
    </citation>
    <scope>NUCLEOTIDE SEQUENCE</scope>
    <source>
        <strain evidence="10">DSM 19153</strain>
    </source>
</reference>
<dbReference type="InterPro" id="IPR035952">
    <property type="entry name" value="Rhomboid-like_sf"/>
</dbReference>
<evidence type="ECO:0000256" key="7">
    <source>
        <dbReference type="PROSITE-ProRule" id="PRU00339"/>
    </source>
</evidence>
<name>A0ABT0XPH0_9BACI</name>
<dbReference type="SUPFAM" id="SSF144091">
    <property type="entry name" value="Rhomboid-like"/>
    <property type="match status" value="1"/>
</dbReference>
<evidence type="ECO:0000256" key="4">
    <source>
        <dbReference type="ARBA" id="ARBA00022801"/>
    </source>
</evidence>
<dbReference type="InterPro" id="IPR019734">
    <property type="entry name" value="TPR_rpt"/>
</dbReference>
<comment type="caution">
    <text evidence="10">The sequence shown here is derived from an EMBL/GenBank/DDBJ whole genome shotgun (WGS) entry which is preliminary data.</text>
</comment>
<dbReference type="PANTHER" id="PTHR43731:SF14">
    <property type="entry name" value="PRESENILIN-ASSOCIATED RHOMBOID-LIKE PROTEIN, MITOCHONDRIAL"/>
    <property type="match status" value="1"/>
</dbReference>
<evidence type="ECO:0000313" key="11">
    <source>
        <dbReference type="Proteomes" id="UP001203665"/>
    </source>
</evidence>
<feature type="transmembrane region" description="Helical" evidence="8">
    <location>
        <begin position="155"/>
        <end position="175"/>
    </location>
</feature>
<dbReference type="SMART" id="SM00028">
    <property type="entry name" value="TPR"/>
    <property type="match status" value="3"/>
</dbReference>
<dbReference type="Proteomes" id="UP001203665">
    <property type="component" value="Unassembled WGS sequence"/>
</dbReference>
<evidence type="ECO:0000256" key="1">
    <source>
        <dbReference type="ARBA" id="ARBA00004141"/>
    </source>
</evidence>
<dbReference type="Gene3D" id="1.20.1540.10">
    <property type="entry name" value="Rhomboid-like"/>
    <property type="match status" value="1"/>
</dbReference>
<evidence type="ECO:0000259" key="9">
    <source>
        <dbReference type="Pfam" id="PF01694"/>
    </source>
</evidence>
<evidence type="ECO:0000256" key="8">
    <source>
        <dbReference type="SAM" id="Phobius"/>
    </source>
</evidence>
<keyword evidence="6 8" id="KW-0472">Membrane</keyword>
<protein>
    <submittedName>
        <fullName evidence="10">Rhomboid family intramembrane serine protease</fullName>
        <ecNumber evidence="10">3.4.21.105</ecNumber>
    </submittedName>
</protein>
<comment type="similarity">
    <text evidence="2">Belongs to the peptidase S54 family.</text>
</comment>
<dbReference type="PROSITE" id="PS50293">
    <property type="entry name" value="TPR_REGION"/>
    <property type="match status" value="1"/>
</dbReference>
<sequence>MDVDNVYVAVLPPVDDWQYVLNKPVQHTNGKIQMRTFLLEENQLKQAELLQGELAGYQLPEDLETLSDEEYEEQISGYKQAVRQTLQDKQKEEHKTFTRGKPIVSYVMLTAIILMYIWMEYVVGGSTSTIHLIEWGAKYNPLIVDGEWWRLFTSMFLHVGFLHLFMNSLALYFLGTLVERIYGSVRFIVVYIVAGLTGSLASFAFMDAVSAGASGAIFGCFGALLYFGVIHRELFFRTMGSNVILILVINLVFGFMVQGIDMGAHLGGLAGGFLAAAVVGLPEQKGYWKRYAALFAVVIGASILWQVGMNQDSYQAETDLQIAAERIEQGQLQEAIPYLERAMENDTELPEVPFYLAYIYLNEERNAEAIPLLEEAIDIRPEFHEALYNLALAYAMEGEEDRARTYVDRAIELQPDEQLYLDLKDQLDGNQ</sequence>
<keyword evidence="7" id="KW-0802">TPR repeat</keyword>
<dbReference type="SUPFAM" id="SSF48452">
    <property type="entry name" value="TPR-like"/>
    <property type="match status" value="1"/>
</dbReference>
<dbReference type="PANTHER" id="PTHR43731">
    <property type="entry name" value="RHOMBOID PROTEASE"/>
    <property type="match status" value="1"/>
</dbReference>
<proteinExistence type="inferred from homology"/>
<evidence type="ECO:0000313" key="10">
    <source>
        <dbReference type="EMBL" id="MCM2677798.1"/>
    </source>
</evidence>
<feature type="transmembrane region" description="Helical" evidence="8">
    <location>
        <begin position="211"/>
        <end position="227"/>
    </location>
</feature>
<feature type="transmembrane region" description="Helical" evidence="8">
    <location>
        <begin position="187"/>
        <end position="205"/>
    </location>
</feature>
<dbReference type="InterPro" id="IPR011990">
    <property type="entry name" value="TPR-like_helical_dom_sf"/>
</dbReference>
<dbReference type="GO" id="GO:0006508">
    <property type="term" value="P:proteolysis"/>
    <property type="evidence" value="ECO:0007669"/>
    <property type="project" value="UniProtKB-KW"/>
</dbReference>
<dbReference type="EMBL" id="JAMQJY010000006">
    <property type="protein sequence ID" value="MCM2677798.1"/>
    <property type="molecule type" value="Genomic_DNA"/>
</dbReference>
<feature type="transmembrane region" description="Helical" evidence="8">
    <location>
        <begin position="291"/>
        <end position="308"/>
    </location>
</feature>
<evidence type="ECO:0000256" key="2">
    <source>
        <dbReference type="ARBA" id="ARBA00009045"/>
    </source>
</evidence>
<dbReference type="EC" id="3.4.21.105" evidence="10"/>
<keyword evidence="3 8" id="KW-0812">Transmembrane</keyword>
<feature type="transmembrane region" description="Helical" evidence="8">
    <location>
        <begin position="103"/>
        <end position="119"/>
    </location>
</feature>
<feature type="transmembrane region" description="Helical" evidence="8">
    <location>
        <begin position="234"/>
        <end position="256"/>
    </location>
</feature>
<feature type="domain" description="Peptidase S54 rhomboid" evidence="9">
    <location>
        <begin position="146"/>
        <end position="279"/>
    </location>
</feature>